<evidence type="ECO:0000313" key="1">
    <source>
        <dbReference type="EMBL" id="TRU41525.1"/>
    </source>
</evidence>
<accession>A0A552F495</accession>
<protein>
    <recommendedName>
        <fullName evidence="3">DUF2088 domain-containing protein</fullName>
    </recommendedName>
</protein>
<dbReference type="Gene3D" id="3.40.50.11440">
    <property type="match status" value="1"/>
</dbReference>
<reference evidence="1 2" key="1">
    <citation type="submission" date="2019-01" db="EMBL/GenBank/DDBJ databases">
        <title>Coherence of Microcystis species and biogeography revealed through population genomics.</title>
        <authorList>
            <person name="Perez-Carrascal O.M."/>
            <person name="Terrat Y."/>
            <person name="Giani A."/>
            <person name="Fortin N."/>
            <person name="Tromas N."/>
            <person name="Shapiro B.J."/>
        </authorList>
    </citation>
    <scope>NUCLEOTIDE SEQUENCE [LARGE SCALE GENOMIC DNA]</scope>
    <source>
        <strain evidence="1">Ma_MB_S_20031200_S102</strain>
    </source>
</reference>
<evidence type="ECO:0000313" key="2">
    <source>
        <dbReference type="Proteomes" id="UP000317708"/>
    </source>
</evidence>
<name>A0A552F495_MICAE</name>
<dbReference type="EMBL" id="SFBI01000035">
    <property type="protein sequence ID" value="TRU41525.1"/>
    <property type="molecule type" value="Genomic_DNA"/>
</dbReference>
<evidence type="ECO:0008006" key="3">
    <source>
        <dbReference type="Google" id="ProtNLM"/>
    </source>
</evidence>
<sequence length="711" mass="79745">MNQAVVLPTLIDIAAPLEGSDSIALPPYQGESFCLQNFPHSPLTLPQGSQVFSVAAPTYDAIPRQRILEYSVNYLNHALEVLELKNVLEPPRLLLVLPDKTRSAIAARLLIDSVLMLKEQFPALGFTLLFGLGTHPLMTSEEMEKHLGKVRYRTLLQQNIAIHQQTTRNPYLPTQKVWLTKSPAVESTDFMKLVRLLESCQAMVRQQIAPTADHSLEPHLALQEVINTSHAHLDPSIGETTKYLAKAMVSLNHRRRHTMVMPRLLWEHHLTIVAGDTDLHPYEGRGGSGGLHKMLTVALADLGTIRLSHSTRVLLDSQTRVGAGENVFVRILDWLAMALGEALTQDSDSCARALPLGFSVLSLQNGNVHGFWWSQKESSRQQLTSVKKQGQTQSVCHPLHLVITEAETGKGTDILAGARSLQYVADWDTPDNRILADTCHQRVALLFNPCDEPQNHGGIGNYGTKQQLQVLQALAEKHRYQLQGELSIVTSLSQCLNAIQHHRRKTLSRWLDHLQLVSEMDDFLDLVQDLVRLTQVLILFEQNPVLWQEELQALLSNYSNPYSKEGRAIAELLNSLLRGDSLGKIDQQLTDLRCHYHNTIGLGPGGQRSLRLYRILQKFEVLILATTNNNVLDFLEQLDPDLCALLPDAVANRFRENRVSCRLLGIVGINLNEHTCQTALDYGINYTKFYHPLVPNPQIGFLPQPLILRRC</sequence>
<organism evidence="1 2">
    <name type="scientific">Microcystis aeruginosa Ma_MB_S_20031200_S102</name>
    <dbReference type="NCBI Taxonomy" id="2486254"/>
    <lineage>
        <taxon>Bacteria</taxon>
        <taxon>Bacillati</taxon>
        <taxon>Cyanobacteriota</taxon>
        <taxon>Cyanophyceae</taxon>
        <taxon>Oscillatoriophycideae</taxon>
        <taxon>Chroococcales</taxon>
        <taxon>Microcystaceae</taxon>
        <taxon>Microcystis</taxon>
    </lineage>
</organism>
<gene>
    <name evidence="1" type="ORF">EWV92_03190</name>
</gene>
<dbReference type="Proteomes" id="UP000317708">
    <property type="component" value="Unassembled WGS sequence"/>
</dbReference>
<dbReference type="AlphaFoldDB" id="A0A552F495"/>
<comment type="caution">
    <text evidence="1">The sequence shown here is derived from an EMBL/GenBank/DDBJ whole genome shotgun (WGS) entry which is preliminary data.</text>
</comment>
<proteinExistence type="predicted"/>